<dbReference type="NCBIfam" id="TIGR00011">
    <property type="entry name" value="YbaK_EbsC"/>
    <property type="match status" value="1"/>
</dbReference>
<dbReference type="PANTHER" id="PTHR30411">
    <property type="entry name" value="CYTOPLASMIC PROTEIN"/>
    <property type="match status" value="1"/>
</dbReference>
<evidence type="ECO:0000256" key="4">
    <source>
        <dbReference type="PIRNR" id="PIRNR006181"/>
    </source>
</evidence>
<evidence type="ECO:0000313" key="7">
    <source>
        <dbReference type="Proteomes" id="UP000196027"/>
    </source>
</evidence>
<evidence type="ECO:0000313" key="6">
    <source>
        <dbReference type="EMBL" id="ARU55058.1"/>
    </source>
</evidence>
<gene>
    <name evidence="6" type="primary">ybaK</name>
    <name evidence="6" type="ORF">OLMES_0971</name>
</gene>
<dbReference type="AlphaFoldDB" id="A0A1Y0I3H5"/>
<name>A0A1Y0I3H5_9GAMM</name>
<dbReference type="InterPro" id="IPR007214">
    <property type="entry name" value="YbaK/aa-tRNA-synth-assoc-dom"/>
</dbReference>
<dbReference type="Proteomes" id="UP000196027">
    <property type="component" value="Chromosome"/>
</dbReference>
<dbReference type="KEGG" id="ome:OLMES_0971"/>
<dbReference type="RefSeq" id="WP_087460201.1">
    <property type="nucleotide sequence ID" value="NZ_CP021425.1"/>
</dbReference>
<dbReference type="EMBL" id="CP021425">
    <property type="protein sequence ID" value="ARU55058.1"/>
    <property type="molecule type" value="Genomic_DNA"/>
</dbReference>
<dbReference type="SUPFAM" id="SSF55826">
    <property type="entry name" value="YbaK/ProRS associated domain"/>
    <property type="match status" value="1"/>
</dbReference>
<feature type="domain" description="YbaK/aminoacyl-tRNA synthetase-associated" evidence="5">
    <location>
        <begin position="32"/>
        <end position="143"/>
    </location>
</feature>
<reference evidence="6 7" key="1">
    <citation type="submission" date="2017-05" db="EMBL/GenBank/DDBJ databases">
        <title>Genomic insights into alkan degradation activity of Oleiphilus messinensis.</title>
        <authorList>
            <person name="Kozyavkin S.A."/>
            <person name="Slesarev A.I."/>
            <person name="Golyshin P.N."/>
            <person name="Korzhenkov A."/>
            <person name="Golyshina O.N."/>
            <person name="Toshchakov S.V."/>
        </authorList>
    </citation>
    <scope>NUCLEOTIDE SEQUENCE [LARGE SCALE GENOMIC DNA]</scope>
    <source>
        <strain evidence="6 7">ME102</strain>
    </source>
</reference>
<protein>
    <recommendedName>
        <fullName evidence="4">Cys-tRNA(Pro)/Cys-tRNA(Cys) deacylase</fullName>
        <ecNumber evidence="4">4.2.-.-</ecNumber>
    </recommendedName>
</protein>
<organism evidence="6 7">
    <name type="scientific">Oleiphilus messinensis</name>
    <dbReference type="NCBI Taxonomy" id="141451"/>
    <lineage>
        <taxon>Bacteria</taxon>
        <taxon>Pseudomonadati</taxon>
        <taxon>Pseudomonadota</taxon>
        <taxon>Gammaproteobacteria</taxon>
        <taxon>Oceanospirillales</taxon>
        <taxon>Oleiphilaceae</taxon>
        <taxon>Oleiphilus</taxon>
    </lineage>
</organism>
<dbReference type="Pfam" id="PF04073">
    <property type="entry name" value="tRNA_edit"/>
    <property type="match status" value="1"/>
</dbReference>
<evidence type="ECO:0000256" key="3">
    <source>
        <dbReference type="ARBA" id="ARBA00023239"/>
    </source>
</evidence>
<dbReference type="PANTHER" id="PTHR30411:SF0">
    <property type="entry name" value="CYS-TRNA(PRO)_CYS-TRNA(CYS) DEACYLASE YBAK"/>
    <property type="match status" value="1"/>
</dbReference>
<dbReference type="InterPro" id="IPR004369">
    <property type="entry name" value="Prolyl-tRNA_editing_YbaK/EbsC"/>
</dbReference>
<proteinExistence type="inferred from homology"/>
<keyword evidence="3 4" id="KW-0456">Lyase</keyword>
<keyword evidence="7" id="KW-1185">Reference proteome</keyword>
<comment type="similarity">
    <text evidence="1 4">Belongs to the prolyl-tRNA editing family. YbaK/EbsC subfamily.</text>
</comment>
<dbReference type="InterPro" id="IPR036754">
    <property type="entry name" value="YbaK/aa-tRNA-synt-asso_dom_sf"/>
</dbReference>
<dbReference type="OrthoDB" id="9809296at2"/>
<dbReference type="CDD" id="cd00002">
    <property type="entry name" value="YbaK_deacylase"/>
    <property type="match status" value="1"/>
</dbReference>
<evidence type="ECO:0000259" key="5">
    <source>
        <dbReference type="Pfam" id="PF04073"/>
    </source>
</evidence>
<dbReference type="GO" id="GO:0006412">
    <property type="term" value="P:translation"/>
    <property type="evidence" value="ECO:0007669"/>
    <property type="project" value="UniProtKB-KW"/>
</dbReference>
<sequence>MTPAITLLKKQKITCTIHEYQHDPQTPSYGLEAAEKLGIEPDRVFKTLIATLNTGDLVVAILPVTSQLNLKALAKLAGAKKAEMADTQKAQSATGYLVGGISPIGQKRRLATYLDRSAEQSSTIFVSAGKRGLEVELSPSDLINVTQAQTGLLQQV</sequence>
<dbReference type="PIRSF" id="PIRSF006181">
    <property type="entry name" value="EbsC_YbaK"/>
    <property type="match status" value="1"/>
</dbReference>
<dbReference type="GO" id="GO:0002161">
    <property type="term" value="F:aminoacyl-tRNA deacylase activity"/>
    <property type="evidence" value="ECO:0007669"/>
    <property type="project" value="InterPro"/>
</dbReference>
<dbReference type="EC" id="4.2.-.-" evidence="4"/>
<keyword evidence="2 4" id="KW-0648">Protein biosynthesis</keyword>
<dbReference type="Gene3D" id="3.90.960.10">
    <property type="entry name" value="YbaK/aminoacyl-tRNA synthetase-associated domain"/>
    <property type="match status" value="1"/>
</dbReference>
<evidence type="ECO:0000256" key="2">
    <source>
        <dbReference type="ARBA" id="ARBA00022917"/>
    </source>
</evidence>
<evidence type="ECO:0000256" key="1">
    <source>
        <dbReference type="ARBA" id="ARBA00009798"/>
    </source>
</evidence>
<dbReference type="GO" id="GO:0016829">
    <property type="term" value="F:lyase activity"/>
    <property type="evidence" value="ECO:0007669"/>
    <property type="project" value="UniProtKB-KW"/>
</dbReference>
<accession>A0A1Y0I3H5</accession>